<sequence length="181" mass="20152">MTTPFGKTSGQLSRADAGHAGVSARMMKKRMSHKKHQSNMGLSKPVSQPRQNIVGCKIQHGWKEGSGPVTQWKGTVLVGILCGIFFYRNSSFCGNWWETQDPRREIMNLQGLKLKRTLPHLHTGSDLLATGGCLLRKATDPHRHPVGVADERQRSSVFAVAKILKSICTWTSSPIQKKIYM</sequence>
<evidence type="ECO:0000313" key="3">
    <source>
        <dbReference type="EMBL" id="ELK25673.1"/>
    </source>
</evidence>
<protein>
    <submittedName>
        <fullName evidence="3">Spindlin-1</fullName>
    </submittedName>
</protein>
<dbReference type="Proteomes" id="UP000010556">
    <property type="component" value="Unassembled WGS sequence"/>
</dbReference>
<gene>
    <name evidence="3" type="ORF">MDA_GLEAN10017731</name>
</gene>
<dbReference type="InterPro" id="IPR042567">
    <property type="entry name" value="SPIN/Ssty_sf"/>
</dbReference>
<evidence type="ECO:0000256" key="2">
    <source>
        <dbReference type="SAM" id="MobiDB-lite"/>
    </source>
</evidence>
<evidence type="ECO:0000313" key="4">
    <source>
        <dbReference type="Proteomes" id="UP000010556"/>
    </source>
</evidence>
<dbReference type="InterPro" id="IPR003671">
    <property type="entry name" value="SPIN/Ssty"/>
</dbReference>
<dbReference type="EMBL" id="KB111731">
    <property type="protein sequence ID" value="ELK25673.1"/>
    <property type="molecule type" value="Genomic_DNA"/>
</dbReference>
<keyword evidence="4" id="KW-1185">Reference proteome</keyword>
<proteinExistence type="inferred from homology"/>
<feature type="region of interest" description="Disordered" evidence="2">
    <location>
        <begin position="1"/>
        <end position="24"/>
    </location>
</feature>
<dbReference type="PANTHER" id="PTHR10405">
    <property type="entry name" value="SPINDLIN"/>
    <property type="match status" value="1"/>
</dbReference>
<comment type="similarity">
    <text evidence="1">Belongs to the SPIN/STSY family.</text>
</comment>
<dbReference type="Pfam" id="PF02513">
    <property type="entry name" value="Spin-Ssty"/>
    <property type="match status" value="1"/>
</dbReference>
<evidence type="ECO:0000256" key="1">
    <source>
        <dbReference type="ARBA" id="ARBA00009467"/>
    </source>
</evidence>
<name>L5LJ54_MYODS</name>
<feature type="compositionally biased region" description="Polar residues" evidence="2">
    <location>
        <begin position="1"/>
        <end position="12"/>
    </location>
</feature>
<dbReference type="Gene3D" id="2.80.10.70">
    <property type="entry name" value="Spindlin/Ssty"/>
    <property type="match status" value="1"/>
</dbReference>
<accession>L5LJ54</accession>
<dbReference type="GO" id="GO:0007276">
    <property type="term" value="P:gamete generation"/>
    <property type="evidence" value="ECO:0007669"/>
    <property type="project" value="InterPro"/>
</dbReference>
<organism evidence="3 4">
    <name type="scientific">Myotis davidii</name>
    <name type="common">David's myotis</name>
    <dbReference type="NCBI Taxonomy" id="225400"/>
    <lineage>
        <taxon>Eukaryota</taxon>
        <taxon>Metazoa</taxon>
        <taxon>Chordata</taxon>
        <taxon>Craniata</taxon>
        <taxon>Vertebrata</taxon>
        <taxon>Euteleostomi</taxon>
        <taxon>Mammalia</taxon>
        <taxon>Eutheria</taxon>
        <taxon>Laurasiatheria</taxon>
        <taxon>Chiroptera</taxon>
        <taxon>Yangochiroptera</taxon>
        <taxon>Vespertilionidae</taxon>
        <taxon>Myotis</taxon>
    </lineage>
</organism>
<reference evidence="4" key="1">
    <citation type="journal article" date="2013" name="Science">
        <title>Comparative analysis of bat genomes provides insight into the evolution of flight and immunity.</title>
        <authorList>
            <person name="Zhang G."/>
            <person name="Cowled C."/>
            <person name="Shi Z."/>
            <person name="Huang Z."/>
            <person name="Bishop-Lilly K.A."/>
            <person name="Fang X."/>
            <person name="Wynne J.W."/>
            <person name="Xiong Z."/>
            <person name="Baker M.L."/>
            <person name="Zhao W."/>
            <person name="Tachedjian M."/>
            <person name="Zhu Y."/>
            <person name="Zhou P."/>
            <person name="Jiang X."/>
            <person name="Ng J."/>
            <person name="Yang L."/>
            <person name="Wu L."/>
            <person name="Xiao J."/>
            <person name="Feng Y."/>
            <person name="Chen Y."/>
            <person name="Sun X."/>
            <person name="Zhang Y."/>
            <person name="Marsh G.A."/>
            <person name="Crameri G."/>
            <person name="Broder C.C."/>
            <person name="Frey K.G."/>
            <person name="Wang L.F."/>
            <person name="Wang J."/>
        </authorList>
    </citation>
    <scope>NUCLEOTIDE SEQUENCE [LARGE SCALE GENOMIC DNA]</scope>
</reference>
<dbReference type="AlphaFoldDB" id="L5LJ54"/>